<dbReference type="PROSITE" id="PS51318">
    <property type="entry name" value="TAT"/>
    <property type="match status" value="1"/>
</dbReference>
<evidence type="ECO:0008006" key="4">
    <source>
        <dbReference type="Google" id="ProtNLM"/>
    </source>
</evidence>
<feature type="signal peptide" evidence="1">
    <location>
        <begin position="1"/>
        <end position="33"/>
    </location>
</feature>
<gene>
    <name evidence="2" type="ORF">GA0070606_2122</name>
</gene>
<organism evidence="2 3">
    <name type="scientific">Micromonospora citrea</name>
    <dbReference type="NCBI Taxonomy" id="47855"/>
    <lineage>
        <taxon>Bacteria</taxon>
        <taxon>Bacillati</taxon>
        <taxon>Actinomycetota</taxon>
        <taxon>Actinomycetes</taxon>
        <taxon>Micromonosporales</taxon>
        <taxon>Micromonosporaceae</taxon>
        <taxon>Micromonospora</taxon>
    </lineage>
</organism>
<dbReference type="OrthoDB" id="3405119at2"/>
<dbReference type="RefSeq" id="WP_091097233.1">
    <property type="nucleotide sequence ID" value="NZ_FMHZ01000002.1"/>
</dbReference>
<keyword evidence="1" id="KW-0732">Signal</keyword>
<dbReference type="InterPro" id="IPR006311">
    <property type="entry name" value="TAT_signal"/>
</dbReference>
<keyword evidence="3" id="KW-1185">Reference proteome</keyword>
<dbReference type="STRING" id="47855.GA0070606_2122"/>
<dbReference type="Proteomes" id="UP000199001">
    <property type="component" value="Unassembled WGS sequence"/>
</dbReference>
<feature type="chain" id="PRO_5008747715" description="Tat (Twin-arginine translocation) pathway signal sequence" evidence="1">
    <location>
        <begin position="34"/>
        <end position="235"/>
    </location>
</feature>
<accession>A0A1C6UHK4</accession>
<evidence type="ECO:0000313" key="2">
    <source>
        <dbReference type="EMBL" id="SCL53451.1"/>
    </source>
</evidence>
<dbReference type="AlphaFoldDB" id="A0A1C6UHK4"/>
<dbReference type="EMBL" id="FMHZ01000002">
    <property type="protein sequence ID" value="SCL53451.1"/>
    <property type="molecule type" value="Genomic_DNA"/>
</dbReference>
<name>A0A1C6UHK4_9ACTN</name>
<evidence type="ECO:0000256" key="1">
    <source>
        <dbReference type="SAM" id="SignalP"/>
    </source>
</evidence>
<sequence length="235" mass="24846">MTDSLTSLSRRRILLGAAAASAVTVAGASAAHAAPPTAPVGGPSPTRAAPPLLARDRIATARLAGGPARFQADLHERLDAWLAFWSANSPRSWSTPVEVEGTVSADGDAFTLHAIRVSRDDETRDAFAAGRADAAHLATLASLHHHFPSVRVEAGGALRVTDGPAGWTGSAEQVAFAVAACRELWGQRGADATDWRERVRRAGHATDPASRSGWAAFTRASLRRGLRTERTDHRR</sequence>
<proteinExistence type="predicted"/>
<protein>
    <recommendedName>
        <fullName evidence="4">Tat (Twin-arginine translocation) pathway signal sequence</fullName>
    </recommendedName>
</protein>
<evidence type="ECO:0000313" key="3">
    <source>
        <dbReference type="Proteomes" id="UP000199001"/>
    </source>
</evidence>
<reference evidence="3" key="1">
    <citation type="submission" date="2016-06" db="EMBL/GenBank/DDBJ databases">
        <authorList>
            <person name="Varghese N."/>
            <person name="Submissions Spin"/>
        </authorList>
    </citation>
    <scope>NUCLEOTIDE SEQUENCE [LARGE SCALE GENOMIC DNA]</scope>
    <source>
        <strain evidence="3">DSM 43903</strain>
    </source>
</reference>